<dbReference type="GO" id="GO:0005384">
    <property type="term" value="F:manganese ion transmembrane transporter activity"/>
    <property type="evidence" value="ECO:0007669"/>
    <property type="project" value="TreeGrafter"/>
</dbReference>
<evidence type="ECO:0008006" key="8">
    <source>
        <dbReference type="Google" id="ProtNLM"/>
    </source>
</evidence>
<feature type="transmembrane region" description="Helical" evidence="6">
    <location>
        <begin position="321"/>
        <end position="340"/>
    </location>
</feature>
<feature type="transmembrane region" description="Helical" evidence="6">
    <location>
        <begin position="211"/>
        <end position="235"/>
    </location>
</feature>
<dbReference type="GO" id="GO:0005886">
    <property type="term" value="C:plasma membrane"/>
    <property type="evidence" value="ECO:0007669"/>
    <property type="project" value="TreeGrafter"/>
</dbReference>
<evidence type="ECO:0000256" key="6">
    <source>
        <dbReference type="SAM" id="Phobius"/>
    </source>
</evidence>
<feature type="transmembrane region" description="Helical" evidence="6">
    <location>
        <begin position="264"/>
        <end position="286"/>
    </location>
</feature>
<evidence type="ECO:0000256" key="1">
    <source>
        <dbReference type="ARBA" id="ARBA00004141"/>
    </source>
</evidence>
<evidence type="ECO:0000256" key="3">
    <source>
        <dbReference type="ARBA" id="ARBA00022989"/>
    </source>
</evidence>
<feature type="transmembrane region" description="Helical" evidence="6">
    <location>
        <begin position="140"/>
        <end position="158"/>
    </location>
</feature>
<dbReference type="InterPro" id="IPR001046">
    <property type="entry name" value="NRAMP_fam"/>
</dbReference>
<feature type="compositionally biased region" description="Polar residues" evidence="5">
    <location>
        <begin position="1"/>
        <end position="14"/>
    </location>
</feature>
<dbReference type="EMBL" id="UINC01022884">
    <property type="protein sequence ID" value="SVA93425.1"/>
    <property type="molecule type" value="Genomic_DNA"/>
</dbReference>
<evidence type="ECO:0000256" key="2">
    <source>
        <dbReference type="ARBA" id="ARBA00022692"/>
    </source>
</evidence>
<evidence type="ECO:0000313" key="7">
    <source>
        <dbReference type="EMBL" id="SVA93425.1"/>
    </source>
</evidence>
<name>A0A381ZVW4_9ZZZZ</name>
<feature type="region of interest" description="Disordered" evidence="5">
    <location>
        <begin position="1"/>
        <end position="20"/>
    </location>
</feature>
<feature type="transmembrane region" description="Helical" evidence="6">
    <location>
        <begin position="106"/>
        <end position="134"/>
    </location>
</feature>
<reference evidence="7" key="1">
    <citation type="submission" date="2018-05" db="EMBL/GenBank/DDBJ databases">
        <authorList>
            <person name="Lanie J.A."/>
            <person name="Ng W.-L."/>
            <person name="Kazmierczak K.M."/>
            <person name="Andrzejewski T.M."/>
            <person name="Davidsen T.M."/>
            <person name="Wayne K.J."/>
            <person name="Tettelin H."/>
            <person name="Glass J.I."/>
            <person name="Rusch D."/>
            <person name="Podicherti R."/>
            <person name="Tsui H.-C.T."/>
            <person name="Winkler M.E."/>
        </authorList>
    </citation>
    <scope>NUCLEOTIDE SEQUENCE</scope>
</reference>
<feature type="transmembrane region" description="Helical" evidence="6">
    <location>
        <begin position="427"/>
        <end position="450"/>
    </location>
</feature>
<feature type="transmembrane region" description="Helical" evidence="6">
    <location>
        <begin position="56"/>
        <end position="74"/>
    </location>
</feature>
<protein>
    <recommendedName>
        <fullName evidence="8">Divalent metal cation transporter</fullName>
    </recommendedName>
</protein>
<evidence type="ECO:0000256" key="5">
    <source>
        <dbReference type="SAM" id="MobiDB-lite"/>
    </source>
</evidence>
<dbReference type="GO" id="GO:0015086">
    <property type="term" value="F:cadmium ion transmembrane transporter activity"/>
    <property type="evidence" value="ECO:0007669"/>
    <property type="project" value="TreeGrafter"/>
</dbReference>
<dbReference type="GO" id="GO:0034755">
    <property type="term" value="P:iron ion transmembrane transport"/>
    <property type="evidence" value="ECO:0007669"/>
    <property type="project" value="TreeGrafter"/>
</dbReference>
<sequence length="454" mass="48722">MAESGCMSTETEGSLTRPAPTGIRGLLRNIGPGVVVSGSVVGSGELLVTTRMGADVGFVFLWGVIVASVVKYFIQLELGRQCLLYNDTTIAALDRVPGPRLRNTSWAAWVCAIGYFSVFAAVIGILGSVGGLLASVVPAIHYKLWAVVVFGLVAALLWRGLYEDLEKMVLVLVAAFSLVVIGCLIVLQGTPHAMNLGEIASGFTLAMPPDGAFVALAVMGSVGATAVELFMYPYWVREKGYPRFIGPDDGSSEWRERYRGWMRVLAMDAGVCTAIALVITCAYYLLGASVLSRLEMKPEGIAVVEQVSLIFTETLGPTAKGVFMVGAFCTLFSTLLVFAASSGRIGADFLHQVGFDSVQSEAGRTRWVRILQTSFPAFWLLVIVVKGDAPFLLALLGANANNLLLIPLAYAVLHLAMREKQGRRMSVGLEMALMLTIWAIISFTAVNLYLTLTA</sequence>
<accession>A0A381ZVW4</accession>
<dbReference type="NCBIfam" id="NF037982">
    <property type="entry name" value="Nramp_1"/>
    <property type="match status" value="1"/>
</dbReference>
<dbReference type="AlphaFoldDB" id="A0A381ZVW4"/>
<keyword evidence="2 6" id="KW-0812">Transmembrane</keyword>
<gene>
    <name evidence="7" type="ORF">METZ01_LOCUS146279</name>
</gene>
<keyword evidence="4 6" id="KW-0472">Membrane</keyword>
<feature type="transmembrane region" description="Helical" evidence="6">
    <location>
        <begin position="391"/>
        <end position="415"/>
    </location>
</feature>
<dbReference type="PANTHER" id="PTHR11706">
    <property type="entry name" value="SOLUTE CARRIER PROTEIN FAMILY 11 MEMBER"/>
    <property type="match status" value="1"/>
</dbReference>
<evidence type="ECO:0000256" key="4">
    <source>
        <dbReference type="ARBA" id="ARBA00023136"/>
    </source>
</evidence>
<organism evidence="7">
    <name type="scientific">marine metagenome</name>
    <dbReference type="NCBI Taxonomy" id="408172"/>
    <lineage>
        <taxon>unclassified sequences</taxon>
        <taxon>metagenomes</taxon>
        <taxon>ecological metagenomes</taxon>
    </lineage>
</organism>
<proteinExistence type="predicted"/>
<dbReference type="PANTHER" id="PTHR11706:SF3">
    <property type="entry name" value="METAL ION TRANSPORT PROTEIN"/>
    <property type="match status" value="1"/>
</dbReference>
<comment type="subcellular location">
    <subcellularLocation>
        <location evidence="1">Membrane</location>
        <topology evidence="1">Multi-pass membrane protein</topology>
    </subcellularLocation>
</comment>
<feature type="transmembrane region" description="Helical" evidence="6">
    <location>
        <begin position="170"/>
        <end position="191"/>
    </location>
</feature>
<keyword evidence="3 6" id="KW-1133">Transmembrane helix</keyword>